<dbReference type="InterPro" id="IPR003709">
    <property type="entry name" value="VanY-like_core_dom"/>
</dbReference>
<reference evidence="4 5" key="1">
    <citation type="submission" date="2018-07" db="EMBL/GenBank/DDBJ databases">
        <title>Arthrobacter sp. nov., isolated from raw cow's milk with high bacterial count.</title>
        <authorList>
            <person name="Hahne J."/>
            <person name="Isele D."/>
            <person name="Lipski A."/>
        </authorList>
    </citation>
    <scope>NUCLEOTIDE SEQUENCE [LARGE SCALE GENOMIC DNA]</scope>
    <source>
        <strain evidence="4 5">JZ R-35</strain>
    </source>
</reference>
<feature type="compositionally biased region" description="Gly residues" evidence="1">
    <location>
        <begin position="53"/>
        <end position="63"/>
    </location>
</feature>
<name>A0A399J9E7_9MICC</name>
<organism evidence="4 5">
    <name type="scientific">Galactobacter valiniphilus</name>
    <dbReference type="NCBI Taxonomy" id="2676122"/>
    <lineage>
        <taxon>Bacteria</taxon>
        <taxon>Bacillati</taxon>
        <taxon>Actinomycetota</taxon>
        <taxon>Actinomycetes</taxon>
        <taxon>Micrococcales</taxon>
        <taxon>Micrococcaceae</taxon>
        <taxon>Galactobacter</taxon>
    </lineage>
</organism>
<evidence type="ECO:0000313" key="5">
    <source>
        <dbReference type="Proteomes" id="UP000265419"/>
    </source>
</evidence>
<evidence type="ECO:0000313" key="4">
    <source>
        <dbReference type="EMBL" id="RII42221.1"/>
    </source>
</evidence>
<evidence type="ECO:0000259" key="3">
    <source>
        <dbReference type="Pfam" id="PF02557"/>
    </source>
</evidence>
<keyword evidence="2" id="KW-1133">Transmembrane helix</keyword>
<sequence>MRELDVPARTRIARSIGVAVILALIIGAGIGFLALKDKAATNDGGRSAQAVGSGSGSGSGSGKGRGEAAPSEAVKAAVRDTRVDPFDESHAAVAGLDVPLRQAVQKAARAAADEGVGDFWLTSGWRTAEYQQALLNDAVKRHGTLNVALRWVKTPDTSEHVHRSAADVGPASAAVWMTRNSERFGLCRTYANEAWHYELREGDVCPEPKVDAR</sequence>
<keyword evidence="2" id="KW-0472">Membrane</keyword>
<dbReference type="RefSeq" id="WP_119424672.1">
    <property type="nucleotide sequence ID" value="NZ_QQXK01000014.1"/>
</dbReference>
<feature type="transmembrane region" description="Helical" evidence="2">
    <location>
        <begin position="12"/>
        <end position="35"/>
    </location>
</feature>
<gene>
    <name evidence="4" type="ORF">DWB68_08295</name>
</gene>
<dbReference type="SUPFAM" id="SSF55166">
    <property type="entry name" value="Hedgehog/DD-peptidase"/>
    <property type="match status" value="1"/>
</dbReference>
<dbReference type="AlphaFoldDB" id="A0A399J9E7"/>
<dbReference type="GO" id="GO:0008233">
    <property type="term" value="F:peptidase activity"/>
    <property type="evidence" value="ECO:0007669"/>
    <property type="project" value="InterPro"/>
</dbReference>
<dbReference type="Proteomes" id="UP000265419">
    <property type="component" value="Unassembled WGS sequence"/>
</dbReference>
<dbReference type="Pfam" id="PF02557">
    <property type="entry name" value="VanY"/>
    <property type="match status" value="1"/>
</dbReference>
<dbReference type="GO" id="GO:0006508">
    <property type="term" value="P:proteolysis"/>
    <property type="evidence" value="ECO:0007669"/>
    <property type="project" value="InterPro"/>
</dbReference>
<feature type="domain" description="D-alanyl-D-alanine carboxypeptidase-like core" evidence="3">
    <location>
        <begin position="100"/>
        <end position="193"/>
    </location>
</feature>
<keyword evidence="2" id="KW-0812">Transmembrane</keyword>
<proteinExistence type="predicted"/>
<evidence type="ECO:0000256" key="1">
    <source>
        <dbReference type="SAM" id="MobiDB-lite"/>
    </source>
</evidence>
<comment type="caution">
    <text evidence="4">The sequence shown here is derived from an EMBL/GenBank/DDBJ whole genome shotgun (WGS) entry which is preliminary data.</text>
</comment>
<dbReference type="EMBL" id="QQXK01000014">
    <property type="protein sequence ID" value="RII42221.1"/>
    <property type="molecule type" value="Genomic_DNA"/>
</dbReference>
<keyword evidence="5" id="KW-1185">Reference proteome</keyword>
<evidence type="ECO:0000256" key="2">
    <source>
        <dbReference type="SAM" id="Phobius"/>
    </source>
</evidence>
<accession>A0A399J9E7</accession>
<dbReference type="Gene3D" id="3.30.1380.10">
    <property type="match status" value="1"/>
</dbReference>
<protein>
    <submittedName>
        <fullName evidence="4">Peptidase M15</fullName>
    </submittedName>
</protein>
<feature type="region of interest" description="Disordered" evidence="1">
    <location>
        <begin position="44"/>
        <end position="75"/>
    </location>
</feature>
<dbReference type="InterPro" id="IPR009045">
    <property type="entry name" value="Zn_M74/Hedgehog-like"/>
</dbReference>